<dbReference type="EMBL" id="PJEX01000327">
    <property type="protein sequence ID" value="TKW51208.1"/>
    <property type="molecule type" value="Genomic_DNA"/>
</dbReference>
<dbReference type="GO" id="GO:0046404">
    <property type="term" value="F:ATP-dependent polydeoxyribonucleotide 5'-hydroxyl-kinase activity"/>
    <property type="evidence" value="ECO:0007669"/>
    <property type="project" value="TreeGrafter"/>
</dbReference>
<evidence type="ECO:0000313" key="2">
    <source>
        <dbReference type="EMBL" id="TKW51208.1"/>
    </source>
</evidence>
<dbReference type="InterPro" id="IPR036412">
    <property type="entry name" value="HAD-like_sf"/>
</dbReference>
<feature type="compositionally biased region" description="Low complexity" evidence="1">
    <location>
        <begin position="30"/>
        <end position="45"/>
    </location>
</feature>
<dbReference type="PANTHER" id="PTHR12083">
    <property type="entry name" value="BIFUNCTIONAL POLYNUCLEOTIDE PHOSPHATASE/KINASE"/>
    <property type="match status" value="1"/>
</dbReference>
<evidence type="ECO:0000313" key="3">
    <source>
        <dbReference type="Proteomes" id="UP000310108"/>
    </source>
</evidence>
<dbReference type="OrthoDB" id="19045at2759"/>
<dbReference type="Pfam" id="PF08645">
    <property type="entry name" value="PNK3P"/>
    <property type="match status" value="1"/>
</dbReference>
<comment type="caution">
    <text evidence="2">The sequence shown here is derived from an EMBL/GenBank/DDBJ whole genome shotgun (WGS) entry which is preliminary data.</text>
</comment>
<organism evidence="2 3">
    <name type="scientific">Colletotrichum tanaceti</name>
    <dbReference type="NCBI Taxonomy" id="1306861"/>
    <lineage>
        <taxon>Eukaryota</taxon>
        <taxon>Fungi</taxon>
        <taxon>Dikarya</taxon>
        <taxon>Ascomycota</taxon>
        <taxon>Pezizomycotina</taxon>
        <taxon>Sordariomycetes</taxon>
        <taxon>Hypocreomycetidae</taxon>
        <taxon>Glomerellales</taxon>
        <taxon>Glomerellaceae</taxon>
        <taxon>Colletotrichum</taxon>
        <taxon>Colletotrichum destructivum species complex</taxon>
    </lineage>
</organism>
<feature type="region of interest" description="Disordered" evidence="1">
    <location>
        <begin position="30"/>
        <end position="99"/>
    </location>
</feature>
<dbReference type="Proteomes" id="UP000310108">
    <property type="component" value="Unassembled WGS sequence"/>
</dbReference>
<protein>
    <submittedName>
        <fullName evidence="2">Bifunctional polynucleotide phosphatase/kinase</fullName>
    </submittedName>
</protein>
<keyword evidence="2" id="KW-0808">Transferase</keyword>
<dbReference type="SUPFAM" id="SSF52540">
    <property type="entry name" value="P-loop containing nucleoside triphosphate hydrolases"/>
    <property type="match status" value="1"/>
</dbReference>
<dbReference type="SUPFAM" id="SSF56784">
    <property type="entry name" value="HAD-like"/>
    <property type="match status" value="1"/>
</dbReference>
<keyword evidence="2" id="KW-0418">Kinase</keyword>
<dbReference type="NCBIfam" id="TIGR01664">
    <property type="entry name" value="DNA-3'-Pase"/>
    <property type="match status" value="1"/>
</dbReference>
<dbReference type="FunFam" id="3.40.50.300:FF:002548">
    <property type="entry name" value="DNA kinase/phosphatase Pnk1"/>
    <property type="match status" value="1"/>
</dbReference>
<dbReference type="Pfam" id="PF13671">
    <property type="entry name" value="AAA_33"/>
    <property type="match status" value="1"/>
</dbReference>
<dbReference type="InterPro" id="IPR006551">
    <property type="entry name" value="Polynucleotide_phosphatase"/>
</dbReference>
<keyword evidence="3" id="KW-1185">Reference proteome</keyword>
<dbReference type="GO" id="GO:0006281">
    <property type="term" value="P:DNA repair"/>
    <property type="evidence" value="ECO:0007669"/>
    <property type="project" value="TreeGrafter"/>
</dbReference>
<accession>A0A4U6X6X7</accession>
<evidence type="ECO:0000256" key="1">
    <source>
        <dbReference type="SAM" id="MobiDB-lite"/>
    </source>
</evidence>
<dbReference type="InterPro" id="IPR006549">
    <property type="entry name" value="HAD-SF_hydro_IIIA"/>
</dbReference>
<dbReference type="STRING" id="1306861.A0A4U6X6X7"/>
<dbReference type="InterPro" id="IPR023214">
    <property type="entry name" value="HAD_sf"/>
</dbReference>
<dbReference type="NCBIfam" id="TIGR01662">
    <property type="entry name" value="HAD-SF-IIIA"/>
    <property type="match status" value="1"/>
</dbReference>
<feature type="compositionally biased region" description="Basic and acidic residues" evidence="1">
    <location>
        <begin position="80"/>
        <end position="93"/>
    </location>
</feature>
<dbReference type="Gene3D" id="3.40.50.1000">
    <property type="entry name" value="HAD superfamily/HAD-like"/>
    <property type="match status" value="1"/>
</dbReference>
<reference evidence="2 3" key="1">
    <citation type="journal article" date="2019" name="PLoS ONE">
        <title>Comparative genome analysis indicates high evolutionary potential of pathogenicity genes in Colletotrichum tanaceti.</title>
        <authorList>
            <person name="Lelwala R.V."/>
            <person name="Korhonen P.K."/>
            <person name="Young N.D."/>
            <person name="Scott J.B."/>
            <person name="Ades P.A."/>
            <person name="Gasser R.B."/>
            <person name="Taylor P.W.J."/>
        </authorList>
    </citation>
    <scope>NUCLEOTIDE SEQUENCE [LARGE SCALE GENOMIC DNA]</scope>
    <source>
        <strain evidence="2">BRIP57314</strain>
    </source>
</reference>
<feature type="compositionally biased region" description="Polar residues" evidence="1">
    <location>
        <begin position="62"/>
        <end position="79"/>
    </location>
</feature>
<dbReference type="InterPro" id="IPR013954">
    <property type="entry name" value="PNK3P"/>
</dbReference>
<dbReference type="GO" id="GO:0003690">
    <property type="term" value="F:double-stranded DNA binding"/>
    <property type="evidence" value="ECO:0007669"/>
    <property type="project" value="TreeGrafter"/>
</dbReference>
<dbReference type="Gene3D" id="3.40.50.300">
    <property type="entry name" value="P-loop containing nucleotide triphosphate hydrolases"/>
    <property type="match status" value="1"/>
</dbReference>
<dbReference type="GO" id="GO:0046403">
    <property type="term" value="F:polynucleotide 3'-phosphatase activity"/>
    <property type="evidence" value="ECO:0007669"/>
    <property type="project" value="TreeGrafter"/>
</dbReference>
<gene>
    <name evidence="2" type="primary">pnk1</name>
    <name evidence="2" type="ORF">CTA1_11838</name>
</gene>
<dbReference type="PANTHER" id="PTHR12083:SF9">
    <property type="entry name" value="BIFUNCTIONAL POLYNUCLEOTIDE PHOSPHATASE_KINASE"/>
    <property type="match status" value="1"/>
</dbReference>
<proteinExistence type="predicted"/>
<sequence length="503" mass="56536">MFGCSRLDVRTALNQTSTKTFFLLFGTPSSRTTRAMSSSTSSAAKRQQRDSISPPPAKRKVQSGTTKSAVANFFKPSSQKPKDRTIWTERAPDDDTPATLLVGRYEPEQPPTESEKRSKVAAFDLDSTLIGTASGKKHADAAVDWKWWHPTVPGKLREMYNDQGYVASAVLFAGPADIARYRIVVLSNQAGLVLHADPKAKTPKSTKDRVSAFKQKVNAVLTQLDIPTTIYAATEKDIYRKPRPGMWKELCDDYDLVGQVDLKQSIFVGDAGGRIAASKTAKDFSCSDRNFADNVGIEYLTPEEFFLGEKPREFVREFDVVHYPYPDDSEPSGTESLFEKKNKQDIVLSCGPPGAGKSTFFWKHLMPLGYERINQDLLKTREKCVQAAKELLESGQSVAIDNTNADPDTRAVWVQLAQKHQLPIRCVWFKTPLHICEHNDAVRSMNKILNPESRTALPKMAFNGFKSRFKEPKMKEGFQDITEVDFSFRGTKEEHEAWAKYWL</sequence>
<dbReference type="InterPro" id="IPR027417">
    <property type="entry name" value="P-loop_NTPase"/>
</dbReference>
<dbReference type="AlphaFoldDB" id="A0A4U6X6X7"/>
<name>A0A4U6X6X7_9PEZI</name>